<evidence type="ECO:0000313" key="6">
    <source>
        <dbReference type="Proteomes" id="UP000663722"/>
    </source>
</evidence>
<comment type="similarity">
    <text evidence="1">Belongs to the bacterial ribosomal protein bS1 family.</text>
</comment>
<protein>
    <submittedName>
        <fullName evidence="5">30S ribosomal protein S1</fullName>
    </submittedName>
</protein>
<dbReference type="Proteomes" id="UP000663722">
    <property type="component" value="Chromosome"/>
</dbReference>
<evidence type="ECO:0000256" key="1">
    <source>
        <dbReference type="ARBA" id="ARBA00006767"/>
    </source>
</evidence>
<evidence type="ECO:0000313" key="5">
    <source>
        <dbReference type="EMBL" id="QTA89140.1"/>
    </source>
</evidence>
<dbReference type="GO" id="GO:0022627">
    <property type="term" value="C:cytosolic small ribosomal subunit"/>
    <property type="evidence" value="ECO:0007669"/>
    <property type="project" value="TreeGrafter"/>
</dbReference>
<dbReference type="CDD" id="cd00164">
    <property type="entry name" value="S1_like"/>
    <property type="match status" value="1"/>
</dbReference>
<dbReference type="PROSITE" id="PS50126">
    <property type="entry name" value="S1"/>
    <property type="match status" value="5"/>
</dbReference>
<dbReference type="RefSeq" id="WP_207677909.1">
    <property type="nucleotide sequence ID" value="NZ_CP061800.1"/>
</dbReference>
<dbReference type="SUPFAM" id="SSF50249">
    <property type="entry name" value="Nucleic acid-binding proteins"/>
    <property type="match status" value="5"/>
</dbReference>
<dbReference type="AlphaFoldDB" id="A0A975BQD0"/>
<dbReference type="GO" id="GO:0003735">
    <property type="term" value="F:structural constituent of ribosome"/>
    <property type="evidence" value="ECO:0007669"/>
    <property type="project" value="TreeGrafter"/>
</dbReference>
<dbReference type="PANTHER" id="PTHR10724:SF7">
    <property type="entry name" value="SMALL RIBOSOMAL SUBUNIT PROTEIN BS1C"/>
    <property type="match status" value="1"/>
</dbReference>
<feature type="domain" description="S1 motif" evidence="4">
    <location>
        <begin position="223"/>
        <end position="296"/>
    </location>
</feature>
<keyword evidence="6" id="KW-1185">Reference proteome</keyword>
<dbReference type="SMART" id="SM00316">
    <property type="entry name" value="S1"/>
    <property type="match status" value="5"/>
</dbReference>
<dbReference type="CDD" id="cd04465">
    <property type="entry name" value="S1_RPS1_repeat_ec2_hs2"/>
    <property type="match status" value="1"/>
</dbReference>
<evidence type="ECO:0000256" key="2">
    <source>
        <dbReference type="ARBA" id="ARBA00022980"/>
    </source>
</evidence>
<proteinExistence type="inferred from homology"/>
<dbReference type="PRINTS" id="PR00681">
    <property type="entry name" value="RIBOSOMALS1"/>
</dbReference>
<dbReference type="EMBL" id="CP061800">
    <property type="protein sequence ID" value="QTA89140.1"/>
    <property type="molecule type" value="Genomic_DNA"/>
</dbReference>
<dbReference type="InterPro" id="IPR012340">
    <property type="entry name" value="NA-bd_OB-fold"/>
</dbReference>
<gene>
    <name evidence="5" type="primary">rpsA</name>
    <name evidence="5" type="ORF">dnm_051890</name>
</gene>
<dbReference type="NCBIfam" id="NF010379">
    <property type="entry name" value="PRK13806.1"/>
    <property type="match status" value="1"/>
</dbReference>
<dbReference type="GO" id="GO:0006412">
    <property type="term" value="P:translation"/>
    <property type="evidence" value="ECO:0007669"/>
    <property type="project" value="TreeGrafter"/>
</dbReference>
<dbReference type="KEGG" id="dmm:dnm_051890"/>
<dbReference type="InterPro" id="IPR035104">
    <property type="entry name" value="Ribosomal_protein_S1-like"/>
</dbReference>
<dbReference type="PANTHER" id="PTHR10724">
    <property type="entry name" value="30S RIBOSOMAL PROTEIN S1"/>
    <property type="match status" value="1"/>
</dbReference>
<feature type="domain" description="S1 motif" evidence="4">
    <location>
        <begin position="400"/>
        <end position="469"/>
    </location>
</feature>
<name>A0A975BQD0_9BACT</name>
<organism evidence="5 6">
    <name type="scientific">Desulfonema magnum</name>
    <dbReference type="NCBI Taxonomy" id="45655"/>
    <lineage>
        <taxon>Bacteria</taxon>
        <taxon>Pseudomonadati</taxon>
        <taxon>Thermodesulfobacteriota</taxon>
        <taxon>Desulfobacteria</taxon>
        <taxon>Desulfobacterales</taxon>
        <taxon>Desulfococcaceae</taxon>
        <taxon>Desulfonema</taxon>
    </lineage>
</organism>
<feature type="domain" description="S1 motif" evidence="4">
    <location>
        <begin position="313"/>
        <end position="383"/>
    </location>
</feature>
<sequence length="510" mass="56327">MSDNFINEKNDNGAKSFADAVGSYFHDKNKESKVETFADLLESYGPGMNEDIRVGDKIRGEIISIGKDTVFVNTGTKIDGAVEKSELLDENGELPHEKGDILELYVVGSDENEIRLSKALSGIGGINLLRDAFESGLPVEGTVKEECKGGFHVEMMQRTVFCHISQMDLKFVETPEEYIGKVYPFMISRFEEKGKNIVVSRRMLLEKEQAAAQKKFLEEVSPGSILDGKVSSLKPYGAFVELFPGLEGMAHVSELSWSRVEKPEDILAKGDSVTVKVLDIKEGDKSGHLKISLSLKQVDGDPWESDEEKFHEGDKVRGKVTRCMDFGAFVEIAPGIEGLVHISEMSYKKRVLKAEDIVTVGEFVDVMIKNIDMRKKRISLSIKDAEGDPWIGVAEKYAVGRSVEGTVEKKEKFGYFVTLEPGITGLFPKSKIRKSADASRIEKLREGDAITVIIEEIHPRDRKITLGAGDAKDEGNWQGYAKDSGATTSMGSLGEKLQQALNAKKKDGGR</sequence>
<feature type="domain" description="S1 motif" evidence="4">
    <location>
        <begin position="136"/>
        <end position="202"/>
    </location>
</feature>
<dbReference type="Pfam" id="PF00575">
    <property type="entry name" value="S1"/>
    <property type="match status" value="5"/>
</dbReference>
<dbReference type="InterPro" id="IPR050437">
    <property type="entry name" value="Ribos_protein_bS1-like"/>
</dbReference>
<keyword evidence="2 5" id="KW-0689">Ribosomal protein</keyword>
<keyword evidence="3" id="KW-0687">Ribonucleoprotein</keyword>
<evidence type="ECO:0000256" key="3">
    <source>
        <dbReference type="ARBA" id="ARBA00023274"/>
    </source>
</evidence>
<accession>A0A975BQD0</accession>
<evidence type="ECO:0000259" key="4">
    <source>
        <dbReference type="PROSITE" id="PS50126"/>
    </source>
</evidence>
<dbReference type="GO" id="GO:0003729">
    <property type="term" value="F:mRNA binding"/>
    <property type="evidence" value="ECO:0007669"/>
    <property type="project" value="TreeGrafter"/>
</dbReference>
<dbReference type="InterPro" id="IPR003029">
    <property type="entry name" value="S1_domain"/>
</dbReference>
<dbReference type="Gene3D" id="2.40.50.140">
    <property type="entry name" value="Nucleic acid-binding proteins"/>
    <property type="match status" value="5"/>
</dbReference>
<feature type="domain" description="S1 motif" evidence="4">
    <location>
        <begin position="55"/>
        <end position="119"/>
    </location>
</feature>
<reference evidence="5" key="1">
    <citation type="journal article" date="2021" name="Microb. Physiol.">
        <title>Proteogenomic Insights into the Physiology of Marine, Sulfate-Reducing, Filamentous Desulfonema limicola and Desulfonema magnum.</title>
        <authorList>
            <person name="Schnaars V."/>
            <person name="Wohlbrand L."/>
            <person name="Scheve S."/>
            <person name="Hinrichs C."/>
            <person name="Reinhardt R."/>
            <person name="Rabus R."/>
        </authorList>
    </citation>
    <scope>NUCLEOTIDE SEQUENCE</scope>
    <source>
        <strain evidence="5">4be13</strain>
    </source>
</reference>